<dbReference type="GO" id="GO:0005525">
    <property type="term" value="F:GTP binding"/>
    <property type="evidence" value="ECO:0007669"/>
    <property type="project" value="InterPro"/>
</dbReference>
<gene>
    <name evidence="4" type="ORF">AYO21_11120</name>
</gene>
<dbReference type="SUPFAM" id="SSF52540">
    <property type="entry name" value="P-loop containing nucleoside triphosphate hydrolases"/>
    <property type="match status" value="1"/>
</dbReference>
<name>A0A177ES00_9EURO</name>
<keyword evidence="1" id="KW-0175">Coiled coil</keyword>
<evidence type="ECO:0000313" key="4">
    <source>
        <dbReference type="EMBL" id="OAG34728.1"/>
    </source>
</evidence>
<dbReference type="AlphaFoldDB" id="A0A177ES00"/>
<feature type="region of interest" description="Disordered" evidence="2">
    <location>
        <begin position="1"/>
        <end position="34"/>
    </location>
</feature>
<organism evidence="4 5">
    <name type="scientific">Fonsecaea monophora</name>
    <dbReference type="NCBI Taxonomy" id="254056"/>
    <lineage>
        <taxon>Eukaryota</taxon>
        <taxon>Fungi</taxon>
        <taxon>Dikarya</taxon>
        <taxon>Ascomycota</taxon>
        <taxon>Pezizomycotina</taxon>
        <taxon>Eurotiomycetes</taxon>
        <taxon>Chaetothyriomycetidae</taxon>
        <taxon>Chaetothyriales</taxon>
        <taxon>Herpotrichiellaceae</taxon>
        <taxon>Fonsecaea</taxon>
    </lineage>
</organism>
<proteinExistence type="predicted"/>
<feature type="domain" description="G" evidence="3">
    <location>
        <begin position="96"/>
        <end position="155"/>
    </location>
</feature>
<dbReference type="Proteomes" id="UP000077002">
    <property type="component" value="Unassembled WGS sequence"/>
</dbReference>
<dbReference type="InterPro" id="IPR006073">
    <property type="entry name" value="GTP-bd"/>
</dbReference>
<dbReference type="Pfam" id="PF01926">
    <property type="entry name" value="MMR_HSR1"/>
    <property type="match status" value="1"/>
</dbReference>
<comment type="caution">
    <text evidence="4">The sequence shown here is derived from an EMBL/GenBank/DDBJ whole genome shotgun (WGS) entry which is preliminary data.</text>
</comment>
<dbReference type="InterPro" id="IPR027417">
    <property type="entry name" value="P-loop_NTPase"/>
</dbReference>
<dbReference type="Gene3D" id="3.40.50.300">
    <property type="entry name" value="P-loop containing nucleotide triphosphate hydrolases"/>
    <property type="match status" value="1"/>
</dbReference>
<feature type="coiled-coil region" evidence="1">
    <location>
        <begin position="315"/>
        <end position="342"/>
    </location>
</feature>
<dbReference type="EMBL" id="LVKK01000144">
    <property type="protein sequence ID" value="OAG34728.1"/>
    <property type="molecule type" value="Genomic_DNA"/>
</dbReference>
<feature type="compositionally biased region" description="Low complexity" evidence="2">
    <location>
        <begin position="499"/>
        <end position="512"/>
    </location>
</feature>
<reference evidence="4 5" key="1">
    <citation type="submission" date="2016-03" db="EMBL/GenBank/DDBJ databases">
        <title>Draft genome sequence of the Fonsecaea monophora CBS 269.37.</title>
        <authorList>
            <person name="Bombassaro A."/>
            <person name="Vinicius W.A."/>
            <person name="De Hoog S."/>
            <person name="Sun J."/>
            <person name="Souza E.M."/>
            <person name="Raittz R.T."/>
            <person name="Costa F."/>
            <person name="Leao A.C."/>
            <person name="Tadra-Sfeir M.Z."/>
            <person name="Baura V."/>
            <person name="Balsanelli E."/>
            <person name="Pedrosa F.O."/>
            <person name="Moreno L.F."/>
            <person name="Steffens M.B."/>
            <person name="Xi L."/>
            <person name="Bocca A.L."/>
            <person name="Felipe M.S."/>
            <person name="Teixeira M."/>
            <person name="Telles Filho F.Q."/>
            <person name="Azevedo C.M."/>
            <person name="Gomes R."/>
            <person name="Vicente V.A."/>
        </authorList>
    </citation>
    <scope>NUCLEOTIDE SEQUENCE [LARGE SCALE GENOMIC DNA]</scope>
    <source>
        <strain evidence="4 5">CBS 269.37</strain>
    </source>
</reference>
<feature type="compositionally biased region" description="Basic and acidic residues" evidence="2">
    <location>
        <begin position="516"/>
        <end position="532"/>
    </location>
</feature>
<feature type="region of interest" description="Disordered" evidence="2">
    <location>
        <begin position="417"/>
        <end position="453"/>
    </location>
</feature>
<feature type="compositionally biased region" description="Basic and acidic residues" evidence="2">
    <location>
        <begin position="417"/>
        <end position="449"/>
    </location>
</feature>
<feature type="region of interest" description="Disordered" evidence="2">
    <location>
        <begin position="496"/>
        <end position="546"/>
    </location>
</feature>
<dbReference type="RefSeq" id="XP_022506680.1">
    <property type="nucleotide sequence ID" value="XM_022661018.1"/>
</dbReference>
<feature type="compositionally biased region" description="Basic and acidic residues" evidence="2">
    <location>
        <begin position="23"/>
        <end position="34"/>
    </location>
</feature>
<sequence length="546" mass="61453">MGKNDRRQPPSNGRHVGFQRRSIHLDDEQQSDRRPQLRRAMTEGFLPPVSHHGVISSSALPSRRETMTEAMRTAMAPIRSVDGGRGLPSLANSMVIALMGVTGSGKSSFISLLADQDVEVSHSLHSDTASIKIYSFNDQRGRTVYLLDTPGFDDTTRSDAEVLKDISYLLAVMFAADIRLAGLIYLHRISDARMAGSAVKNLRIFQALCGESNYRHVVLATTMWAETGSSDARSVQNQRLQELQDTYWDDMIQSGSKVMKHDGHASSALEIVRTLTARAESPVTLAIQRQLVNEGQTLDETDAGKIVFEEVIASKRKFKLELDELQESLEEAEQDDDQEGIENLRTERAAIESKARRRARDGDSLGVDIRQLAREQHPLYHNLMSALQQEDHDSVQTAGVTYDPDRRVRDLEVMLKEEQQKRKEKEEKNMELTEQLRQRDREPAAEISRKGPSKALRFGVERKIKTKEKSGLMTTIMQFLKVAGSYLPSEDERFYVAQSSRSSSSKSWSKLSMGDQPRDPVNHQRQHDRPTLNERTTGGARPQGNP</sequence>
<accession>A0A177ES00</accession>
<dbReference type="CDD" id="cd00882">
    <property type="entry name" value="Ras_like_GTPase"/>
    <property type="match status" value="1"/>
</dbReference>
<dbReference type="OrthoDB" id="8954335at2759"/>
<evidence type="ECO:0000313" key="5">
    <source>
        <dbReference type="Proteomes" id="UP000077002"/>
    </source>
</evidence>
<evidence type="ECO:0000256" key="1">
    <source>
        <dbReference type="SAM" id="Coils"/>
    </source>
</evidence>
<protein>
    <recommendedName>
        <fullName evidence="3">G domain-containing protein</fullName>
    </recommendedName>
</protein>
<dbReference type="GeneID" id="34606220"/>
<evidence type="ECO:0000256" key="2">
    <source>
        <dbReference type="SAM" id="MobiDB-lite"/>
    </source>
</evidence>
<keyword evidence="5" id="KW-1185">Reference proteome</keyword>
<evidence type="ECO:0000259" key="3">
    <source>
        <dbReference type="Pfam" id="PF01926"/>
    </source>
</evidence>